<evidence type="ECO:0000313" key="3">
    <source>
        <dbReference type="EMBL" id="KUK44927.1"/>
    </source>
</evidence>
<dbReference type="Gene3D" id="3.40.50.1980">
    <property type="entry name" value="Nitrogenase molybdenum iron protein domain"/>
    <property type="match status" value="2"/>
</dbReference>
<dbReference type="NCBIfam" id="NF038402">
    <property type="entry name" value="TroA_like"/>
    <property type="match status" value="1"/>
</dbReference>
<gene>
    <name evidence="3" type="ORF">XD72_0633</name>
</gene>
<dbReference type="InterPro" id="IPR002491">
    <property type="entry name" value="ABC_transptr_periplasmic_BD"/>
</dbReference>
<dbReference type="Pfam" id="PF01497">
    <property type="entry name" value="Peripla_BP_2"/>
    <property type="match status" value="1"/>
</dbReference>
<dbReference type="InterPro" id="IPR050902">
    <property type="entry name" value="ABC_Transporter_SBP"/>
</dbReference>
<proteinExistence type="predicted"/>
<evidence type="ECO:0000259" key="2">
    <source>
        <dbReference type="PROSITE" id="PS50983"/>
    </source>
</evidence>
<dbReference type="PANTHER" id="PTHR30535">
    <property type="entry name" value="VITAMIN B12-BINDING PROTEIN"/>
    <property type="match status" value="1"/>
</dbReference>
<dbReference type="EMBL" id="LGFT01000011">
    <property type="protein sequence ID" value="KUK44927.1"/>
    <property type="molecule type" value="Genomic_DNA"/>
</dbReference>
<reference evidence="3 4" key="1">
    <citation type="journal article" date="2015" name="MBio">
        <title>Genome-Resolved Metagenomic Analysis Reveals Roles for Candidate Phyla and Other Microbial Community Members in Biogeochemical Transformations in Oil Reservoirs.</title>
        <authorList>
            <person name="Hu P."/>
            <person name="Tom L."/>
            <person name="Singh A."/>
            <person name="Thomas B.C."/>
            <person name="Baker B.J."/>
            <person name="Piceno Y.M."/>
            <person name="Andersen G.L."/>
            <person name="Banfield J.F."/>
        </authorList>
    </citation>
    <scope>NUCLEOTIDE SEQUENCE [LARGE SCALE GENOMIC DNA]</scope>
    <source>
        <strain evidence="3">57_489</strain>
    </source>
</reference>
<feature type="domain" description="Fe/B12 periplasmic-binding" evidence="2">
    <location>
        <begin position="53"/>
        <end position="319"/>
    </location>
</feature>
<dbReference type="Proteomes" id="UP000057043">
    <property type="component" value="Unassembled WGS sequence"/>
</dbReference>
<dbReference type="PROSITE" id="PS50983">
    <property type="entry name" value="FE_B12_PBP"/>
    <property type="match status" value="1"/>
</dbReference>
<dbReference type="InterPro" id="IPR054828">
    <property type="entry name" value="Vit_B12_bind_prot"/>
</dbReference>
<dbReference type="AlphaFoldDB" id="A0A101FV68"/>
<dbReference type="PATRIC" id="fig|301375.7.peg.2589"/>
<sequence length="340" mass="37534">MDKKGGITGSIFCLCLLMLSLSGCAEETTLPSETVTIVDSTGRSVDISCPVERIVSITSAASEVICALDAGDRIVGRDSYSLVAPHLGDVPVVAGSSASPNIELILELDPDVVIADTMLSDDLRERIEEAGIPVIVESAWDATTVIKVVRNFGMMLDKEERAYEIIGFIEQYQYIIEERIASLEEANKPAVYFEFYKPYFTSSSGTPLDNLVTVSGGKNIAREESTRYPTASPEWVVERDPDIIISILSAAEDITEEMLKEAREEILSRQGLNSVKAVEDDRVYVLCSAIRSGVLSIVGEFYLAKWFHPDLFEDIDPEEVHEELIQELFGQKLEGVYVYP</sequence>
<dbReference type="PROSITE" id="PS51257">
    <property type="entry name" value="PROKAR_LIPOPROTEIN"/>
    <property type="match status" value="1"/>
</dbReference>
<evidence type="ECO:0000313" key="4">
    <source>
        <dbReference type="Proteomes" id="UP000057043"/>
    </source>
</evidence>
<dbReference type="PANTHER" id="PTHR30535:SF34">
    <property type="entry name" value="MOLYBDATE-BINDING PROTEIN MOLA"/>
    <property type="match status" value="1"/>
</dbReference>
<comment type="caution">
    <text evidence="3">The sequence shown here is derived from an EMBL/GenBank/DDBJ whole genome shotgun (WGS) entry which is preliminary data.</text>
</comment>
<protein>
    <submittedName>
        <fullName evidence="3">Periplasmic binding protein</fullName>
    </submittedName>
</protein>
<keyword evidence="1" id="KW-0732">Signal</keyword>
<evidence type="ECO:0000256" key="1">
    <source>
        <dbReference type="ARBA" id="ARBA00022729"/>
    </source>
</evidence>
<dbReference type="SUPFAM" id="SSF53807">
    <property type="entry name" value="Helical backbone' metal receptor"/>
    <property type="match status" value="1"/>
</dbReference>
<organism evidence="3 4">
    <name type="scientific">Methanothrix harundinacea</name>
    <dbReference type="NCBI Taxonomy" id="301375"/>
    <lineage>
        <taxon>Archaea</taxon>
        <taxon>Methanobacteriati</taxon>
        <taxon>Methanobacteriota</taxon>
        <taxon>Stenosarchaea group</taxon>
        <taxon>Methanomicrobia</taxon>
        <taxon>Methanotrichales</taxon>
        <taxon>Methanotrichaceae</taxon>
        <taxon>Methanothrix</taxon>
    </lineage>
</organism>
<accession>A0A101FV68</accession>
<name>A0A101FV68_9EURY</name>